<proteinExistence type="predicted"/>
<dbReference type="AlphaFoldDB" id="A0A0M3TLN2"/>
<evidence type="ECO:0000313" key="2">
    <source>
        <dbReference type="Proteomes" id="UP000056502"/>
    </source>
</evidence>
<protein>
    <submittedName>
        <fullName evidence="1">Uncharacterized protein</fullName>
    </submittedName>
</protein>
<dbReference type="EMBL" id="CP012603">
    <property type="protein sequence ID" value="ALE39381.1"/>
    <property type="molecule type" value="Genomic_DNA"/>
</dbReference>
<reference evidence="1 2" key="1">
    <citation type="journal article" date="2015" name="Genome Announc.">
        <title>Whole-Genome Sequence of Leptospira interrogans Serovar Hardjo Subtype Hardjoprajitno Strain Norma, Isolated from Cattle in a Leptospirosis Outbreak in Brazil.</title>
        <authorList>
            <person name="Cosate M.R."/>
            <person name="Soares S.C."/>
            <person name="Mendes T.A."/>
            <person name="Raittz R.T."/>
            <person name="Moreira E.C."/>
            <person name="Leite R."/>
            <person name="Fernandes G.R."/>
            <person name="Haddad J.P."/>
            <person name="Ortega J.M."/>
        </authorList>
    </citation>
    <scope>NUCLEOTIDE SEQUENCE [LARGE SCALE GENOMIC DNA]</scope>
    <source>
        <strain evidence="1 2">Norma</strain>
    </source>
</reference>
<evidence type="ECO:0000313" key="1">
    <source>
        <dbReference type="EMBL" id="ALE39381.1"/>
    </source>
</evidence>
<sequence length="63" mass="7433">MRKRFRSCFRMGGSSTILRIKDSVVCSLRNIDCEHFGNFSIFKNDWTIISSWSKLEEIGFSFF</sequence>
<name>A0A0M3TLN2_LEPIR</name>
<dbReference type="Proteomes" id="UP000056502">
    <property type="component" value="Chromosome I"/>
</dbReference>
<gene>
    <name evidence="1" type="ORF">G436_2199</name>
</gene>
<accession>A0A0M3TLN2</accession>
<organism evidence="1">
    <name type="scientific">Leptospira interrogans serovar Hardjo str. Norma</name>
    <dbReference type="NCBI Taxonomy" id="1279460"/>
    <lineage>
        <taxon>Bacteria</taxon>
        <taxon>Pseudomonadati</taxon>
        <taxon>Spirochaetota</taxon>
        <taxon>Spirochaetia</taxon>
        <taxon>Leptospirales</taxon>
        <taxon>Leptospiraceae</taxon>
        <taxon>Leptospira</taxon>
    </lineage>
</organism>